<accession>A0A0E9SQ37</accession>
<dbReference type="AlphaFoldDB" id="A0A0E9SQ37"/>
<reference evidence="1" key="2">
    <citation type="journal article" date="2015" name="Fish Shellfish Immunol.">
        <title>Early steps in the European eel (Anguilla anguilla)-Vibrio vulnificus interaction in the gills: Role of the RtxA13 toxin.</title>
        <authorList>
            <person name="Callol A."/>
            <person name="Pajuelo D."/>
            <person name="Ebbesson L."/>
            <person name="Teles M."/>
            <person name="MacKenzie S."/>
            <person name="Amaro C."/>
        </authorList>
    </citation>
    <scope>NUCLEOTIDE SEQUENCE</scope>
</reference>
<name>A0A0E9SQ37_ANGAN</name>
<reference evidence="1" key="1">
    <citation type="submission" date="2014-11" db="EMBL/GenBank/DDBJ databases">
        <authorList>
            <person name="Amaro Gonzalez C."/>
        </authorList>
    </citation>
    <scope>NUCLEOTIDE SEQUENCE</scope>
</reference>
<protein>
    <submittedName>
        <fullName evidence="1">Uncharacterized protein</fullName>
    </submittedName>
</protein>
<dbReference type="EMBL" id="GBXM01065103">
    <property type="protein sequence ID" value="JAH43474.1"/>
    <property type="molecule type" value="Transcribed_RNA"/>
</dbReference>
<evidence type="ECO:0000313" key="1">
    <source>
        <dbReference type="EMBL" id="JAH43474.1"/>
    </source>
</evidence>
<organism evidence="1">
    <name type="scientific">Anguilla anguilla</name>
    <name type="common">European freshwater eel</name>
    <name type="synonym">Muraena anguilla</name>
    <dbReference type="NCBI Taxonomy" id="7936"/>
    <lineage>
        <taxon>Eukaryota</taxon>
        <taxon>Metazoa</taxon>
        <taxon>Chordata</taxon>
        <taxon>Craniata</taxon>
        <taxon>Vertebrata</taxon>
        <taxon>Euteleostomi</taxon>
        <taxon>Actinopterygii</taxon>
        <taxon>Neopterygii</taxon>
        <taxon>Teleostei</taxon>
        <taxon>Anguilliformes</taxon>
        <taxon>Anguillidae</taxon>
        <taxon>Anguilla</taxon>
    </lineage>
</organism>
<proteinExistence type="predicted"/>
<sequence length="65" mass="7178">MYVDFSIWRETFLQSLSGYGYAGPPDGGYSATPNPSGLLRLSRLPNIKPVLYARRGPCWHACSGE</sequence>